<accession>A0A4S4B5S7</accession>
<proteinExistence type="inferred from homology"/>
<comment type="caution">
    <text evidence="6">The sequence shown here is derived from an EMBL/GenBank/DDBJ whole genome shotgun (WGS) entry which is preliminary data.</text>
</comment>
<dbReference type="PROSITE" id="PS50931">
    <property type="entry name" value="HTH_LYSR"/>
    <property type="match status" value="1"/>
</dbReference>
<dbReference type="OrthoDB" id="8849678at2"/>
<dbReference type="PRINTS" id="PR00039">
    <property type="entry name" value="HTHLYSR"/>
</dbReference>
<reference evidence="6 7" key="1">
    <citation type="submission" date="2019-04" db="EMBL/GenBank/DDBJ databases">
        <title>Azoarcus nasutitermitis sp. nov. isolated from termite nest.</title>
        <authorList>
            <person name="Lin S.-Y."/>
            <person name="Hameed A."/>
            <person name="Hsu Y.-H."/>
            <person name="Young C.-C."/>
        </authorList>
    </citation>
    <scope>NUCLEOTIDE SEQUENCE [LARGE SCALE GENOMIC DNA]</scope>
    <source>
        <strain evidence="6 7">CC-YHH838</strain>
    </source>
</reference>
<dbReference type="InterPro" id="IPR036390">
    <property type="entry name" value="WH_DNA-bd_sf"/>
</dbReference>
<keyword evidence="2" id="KW-0805">Transcription regulation</keyword>
<gene>
    <name evidence="6" type="ORF">E6C76_01930</name>
</gene>
<organism evidence="6 7">
    <name type="scientific">Pseudothauera nasutitermitis</name>
    <dbReference type="NCBI Taxonomy" id="2565930"/>
    <lineage>
        <taxon>Bacteria</taxon>
        <taxon>Pseudomonadati</taxon>
        <taxon>Pseudomonadota</taxon>
        <taxon>Betaproteobacteria</taxon>
        <taxon>Rhodocyclales</taxon>
        <taxon>Zoogloeaceae</taxon>
        <taxon>Pseudothauera</taxon>
    </lineage>
</organism>
<comment type="similarity">
    <text evidence="1">Belongs to the LysR transcriptional regulatory family.</text>
</comment>
<dbReference type="EMBL" id="SSOC01000001">
    <property type="protein sequence ID" value="THF67166.1"/>
    <property type="molecule type" value="Genomic_DNA"/>
</dbReference>
<dbReference type="GO" id="GO:0009089">
    <property type="term" value="P:lysine biosynthetic process via diaminopimelate"/>
    <property type="evidence" value="ECO:0007669"/>
    <property type="project" value="TreeGrafter"/>
</dbReference>
<dbReference type="Gene3D" id="3.40.190.10">
    <property type="entry name" value="Periplasmic binding protein-like II"/>
    <property type="match status" value="2"/>
</dbReference>
<dbReference type="InterPro" id="IPR005119">
    <property type="entry name" value="LysR_subst-bd"/>
</dbReference>
<name>A0A4S4B5S7_9RHOO</name>
<dbReference type="Proteomes" id="UP000308430">
    <property type="component" value="Unassembled WGS sequence"/>
</dbReference>
<dbReference type="Pfam" id="PF03466">
    <property type="entry name" value="LysR_substrate"/>
    <property type="match status" value="1"/>
</dbReference>
<evidence type="ECO:0000313" key="6">
    <source>
        <dbReference type="EMBL" id="THF67166.1"/>
    </source>
</evidence>
<keyword evidence="4" id="KW-0804">Transcription</keyword>
<dbReference type="InterPro" id="IPR000847">
    <property type="entry name" value="LysR_HTH_N"/>
</dbReference>
<keyword evidence="3" id="KW-0238">DNA-binding</keyword>
<evidence type="ECO:0000256" key="2">
    <source>
        <dbReference type="ARBA" id="ARBA00023015"/>
    </source>
</evidence>
<dbReference type="SUPFAM" id="SSF53850">
    <property type="entry name" value="Periplasmic binding protein-like II"/>
    <property type="match status" value="1"/>
</dbReference>
<dbReference type="SUPFAM" id="SSF46785">
    <property type="entry name" value="Winged helix' DNA-binding domain"/>
    <property type="match status" value="1"/>
</dbReference>
<evidence type="ECO:0000313" key="7">
    <source>
        <dbReference type="Proteomes" id="UP000308430"/>
    </source>
</evidence>
<dbReference type="PANTHER" id="PTHR30427:SF1">
    <property type="entry name" value="TRANSCRIPTIONAL ACTIVATOR PROTEIN LYSR"/>
    <property type="match status" value="1"/>
</dbReference>
<dbReference type="GO" id="GO:0003700">
    <property type="term" value="F:DNA-binding transcription factor activity"/>
    <property type="evidence" value="ECO:0007669"/>
    <property type="project" value="InterPro"/>
</dbReference>
<dbReference type="Pfam" id="PF00126">
    <property type="entry name" value="HTH_1"/>
    <property type="match status" value="1"/>
</dbReference>
<dbReference type="GO" id="GO:0010628">
    <property type="term" value="P:positive regulation of gene expression"/>
    <property type="evidence" value="ECO:0007669"/>
    <property type="project" value="TreeGrafter"/>
</dbReference>
<dbReference type="InterPro" id="IPR036388">
    <property type="entry name" value="WH-like_DNA-bd_sf"/>
</dbReference>
<evidence type="ECO:0000256" key="1">
    <source>
        <dbReference type="ARBA" id="ARBA00009437"/>
    </source>
</evidence>
<evidence type="ECO:0000256" key="3">
    <source>
        <dbReference type="ARBA" id="ARBA00023125"/>
    </source>
</evidence>
<dbReference type="Gene3D" id="1.10.10.10">
    <property type="entry name" value="Winged helix-like DNA-binding domain superfamily/Winged helix DNA-binding domain"/>
    <property type="match status" value="1"/>
</dbReference>
<dbReference type="RefSeq" id="WP_136346575.1">
    <property type="nucleotide sequence ID" value="NZ_SSOC01000001.1"/>
</dbReference>
<dbReference type="GO" id="GO:0043565">
    <property type="term" value="F:sequence-specific DNA binding"/>
    <property type="evidence" value="ECO:0007669"/>
    <property type="project" value="TreeGrafter"/>
</dbReference>
<dbReference type="PANTHER" id="PTHR30427">
    <property type="entry name" value="TRANSCRIPTIONAL ACTIVATOR PROTEIN LYSR"/>
    <property type="match status" value="1"/>
</dbReference>
<keyword evidence="7" id="KW-1185">Reference proteome</keyword>
<evidence type="ECO:0000256" key="4">
    <source>
        <dbReference type="ARBA" id="ARBA00023163"/>
    </source>
</evidence>
<sequence>MEALLRLRQIEIFRAVMIAGSVSEAARMLHVSQPVVSRVLRHAEASLGFPLFERGRGRLTPTPEAHTLFAQVGRAWREIERVDALAGNLRRGTSGLLRLAVTPSLAVTLLPSALTSMRESTPEIVLDLWASHTPEIEDHLLAFDVDVGVVIEPGAHVALMSAPLAGGEMLLAVPRAWEAAMAGLFTGDGPVPSTRWYAQWGEQPYIGLSEATALGERLAATLGAHGWPLRHSLSVQTYALAGTLVEHGLGYAFVDSFTAAGLNPRKVLLLRLENGIPFQLSMLRHVATPRSVLLARLEKSLLQAVDERRKLLWQHLSPWRLQMES</sequence>
<feature type="domain" description="HTH lysR-type" evidence="5">
    <location>
        <begin position="5"/>
        <end position="62"/>
    </location>
</feature>
<protein>
    <submittedName>
        <fullName evidence="6">LysR family transcriptional regulator</fullName>
    </submittedName>
</protein>
<evidence type="ECO:0000259" key="5">
    <source>
        <dbReference type="PROSITE" id="PS50931"/>
    </source>
</evidence>
<dbReference type="AlphaFoldDB" id="A0A4S4B5S7"/>